<comment type="caution">
    <text evidence="1">The sequence shown here is derived from an EMBL/GenBank/DDBJ whole genome shotgun (WGS) entry which is preliminary data.</text>
</comment>
<evidence type="ECO:0000313" key="1">
    <source>
        <dbReference type="EMBL" id="KAK0668349.1"/>
    </source>
</evidence>
<proteinExistence type="predicted"/>
<gene>
    <name evidence="1" type="ORF">QBC41DRAFT_252413</name>
</gene>
<organism evidence="1 2">
    <name type="scientific">Cercophora samala</name>
    <dbReference type="NCBI Taxonomy" id="330535"/>
    <lineage>
        <taxon>Eukaryota</taxon>
        <taxon>Fungi</taxon>
        <taxon>Dikarya</taxon>
        <taxon>Ascomycota</taxon>
        <taxon>Pezizomycotina</taxon>
        <taxon>Sordariomycetes</taxon>
        <taxon>Sordariomycetidae</taxon>
        <taxon>Sordariales</taxon>
        <taxon>Lasiosphaeriaceae</taxon>
        <taxon>Cercophora</taxon>
    </lineage>
</organism>
<evidence type="ECO:0000313" key="2">
    <source>
        <dbReference type="Proteomes" id="UP001174997"/>
    </source>
</evidence>
<reference evidence="1" key="1">
    <citation type="submission" date="2023-06" db="EMBL/GenBank/DDBJ databases">
        <title>Genome-scale phylogeny and comparative genomics of the fungal order Sordariales.</title>
        <authorList>
            <consortium name="Lawrence Berkeley National Laboratory"/>
            <person name="Hensen N."/>
            <person name="Bonometti L."/>
            <person name="Westerberg I."/>
            <person name="Brannstrom I.O."/>
            <person name="Guillou S."/>
            <person name="Cros-Aarteil S."/>
            <person name="Calhoun S."/>
            <person name="Haridas S."/>
            <person name="Kuo A."/>
            <person name="Mondo S."/>
            <person name="Pangilinan J."/>
            <person name="Riley R."/>
            <person name="Labutti K."/>
            <person name="Andreopoulos B."/>
            <person name="Lipzen A."/>
            <person name="Chen C."/>
            <person name="Yanf M."/>
            <person name="Daum C."/>
            <person name="Ng V."/>
            <person name="Clum A."/>
            <person name="Steindorff A."/>
            <person name="Ohm R."/>
            <person name="Martin F."/>
            <person name="Silar P."/>
            <person name="Natvig D."/>
            <person name="Lalanne C."/>
            <person name="Gautier V."/>
            <person name="Ament-Velasquez S.L."/>
            <person name="Kruys A."/>
            <person name="Hutchinson M.I."/>
            <person name="Powell A.J."/>
            <person name="Barry K."/>
            <person name="Miller A.N."/>
            <person name="Grigoriev I.V."/>
            <person name="Debuchy R."/>
            <person name="Gladieux P."/>
            <person name="Thoren M.H."/>
            <person name="Johannesson H."/>
        </authorList>
    </citation>
    <scope>NUCLEOTIDE SEQUENCE</scope>
    <source>
        <strain evidence="1">CBS 307.81</strain>
    </source>
</reference>
<dbReference type="Proteomes" id="UP001174997">
    <property type="component" value="Unassembled WGS sequence"/>
</dbReference>
<dbReference type="EMBL" id="JAULSY010000058">
    <property type="protein sequence ID" value="KAK0668349.1"/>
    <property type="molecule type" value="Genomic_DNA"/>
</dbReference>
<dbReference type="AlphaFoldDB" id="A0AA39ZD87"/>
<name>A0AA39ZD87_9PEZI</name>
<sequence length="678" mass="78088">MAEIIGLVSGGIAIAQATGKVGSLVLSLSRLWREVKDVPETIKALVEQLEYFALSIDAIETELQAEIGGGCPPTPMCARAIQHCRHVHKELDKLIQDLMGDIVSTRRRKRYVAKTETVLFKKVELEMYEKRLYRTLKILEMALKLLSISQMNLQPEFIASRVVESISLNKKQDQDLSEKFPASQEQSMYWVAKEPNGTRIKLARHRTQILAESLVFEALYAGKSRTPLEELEAKSEHPHLFVVRDKLLIYRIVAYRIRVAFPRWFMNRAWDLQVTFATCGWNVAFRQYAVVEEGDRLFHRVMCDTHAITPNELRSSFASGRATPYILDNKGRTLLHYAMSCRPNLVEPLLVAGLDLFTTSFAGEPALCCLDVVAYTDMDSEEKLAFHRVLLSHGAYDEFNLCCHLTYALMASDLAVMEPLFSDIFCDYYKWPWETRLSLFYELSGVARDHEVGHRFLCHNDSLGVEDIRAEVSKEMGSVFNNIVWMYFQSAMRLDHTCRRPNHVRKRLRTDEAAVRRWEMVRCVLRRVAGIMILEDLDARHPVHGLTALLQALALCRCPEFGELMEYQRCWKTAVHSALRAWLEDLQVAGIDLEEYGKATKAVFVDPGILQSRVWPVDPLCKPVQPEFGYVWKDIIYGPYPGDWLLVFEWDIAWEDFLEDFWEWIDNPPMSMPGSWVD</sequence>
<keyword evidence="2" id="KW-1185">Reference proteome</keyword>
<protein>
    <submittedName>
        <fullName evidence="1">Uncharacterized protein</fullName>
    </submittedName>
</protein>
<accession>A0AA39ZD87</accession>